<evidence type="ECO:0000256" key="16">
    <source>
        <dbReference type="SAM" id="Phobius"/>
    </source>
</evidence>
<evidence type="ECO:0000256" key="14">
    <source>
        <dbReference type="ARBA" id="ARBA00024827"/>
    </source>
</evidence>
<evidence type="ECO:0000256" key="12">
    <source>
        <dbReference type="ARBA" id="ARBA00023012"/>
    </source>
</evidence>
<evidence type="ECO:0000313" key="18">
    <source>
        <dbReference type="EMBL" id="SJZ67875.1"/>
    </source>
</evidence>
<dbReference type="PANTHER" id="PTHR24421">
    <property type="entry name" value="NITRATE/NITRITE SENSOR PROTEIN NARX-RELATED"/>
    <property type="match status" value="1"/>
</dbReference>
<dbReference type="Gene3D" id="1.20.5.1930">
    <property type="match status" value="1"/>
</dbReference>
<dbReference type="GO" id="GO:0046872">
    <property type="term" value="F:metal ion binding"/>
    <property type="evidence" value="ECO:0007669"/>
    <property type="project" value="UniProtKB-KW"/>
</dbReference>
<dbReference type="PRINTS" id="PR00344">
    <property type="entry name" value="BCTRLSENSOR"/>
</dbReference>
<accession>A0A1T4MM61</accession>
<evidence type="ECO:0000313" key="19">
    <source>
        <dbReference type="Proteomes" id="UP000190888"/>
    </source>
</evidence>
<dbReference type="InterPro" id="IPR004358">
    <property type="entry name" value="Sig_transdc_His_kin-like_C"/>
</dbReference>
<dbReference type="InterPro" id="IPR003594">
    <property type="entry name" value="HATPase_dom"/>
</dbReference>
<dbReference type="STRING" id="413434.SAMN04488132_103446"/>
<dbReference type="InterPro" id="IPR036890">
    <property type="entry name" value="HATPase_C_sf"/>
</dbReference>
<dbReference type="SUPFAM" id="SSF55874">
    <property type="entry name" value="ATPase domain of HSP90 chaperone/DNA topoisomerase II/histidine kinase"/>
    <property type="match status" value="1"/>
</dbReference>
<evidence type="ECO:0000256" key="15">
    <source>
        <dbReference type="ARBA" id="ARBA00030800"/>
    </source>
</evidence>
<evidence type="ECO:0000256" key="2">
    <source>
        <dbReference type="ARBA" id="ARBA00001966"/>
    </source>
</evidence>
<dbReference type="OrthoDB" id="5401121at2"/>
<proteinExistence type="predicted"/>
<keyword evidence="7" id="KW-0963">Cytoplasm</keyword>
<dbReference type="GO" id="GO:0005737">
    <property type="term" value="C:cytoplasm"/>
    <property type="evidence" value="ECO:0007669"/>
    <property type="project" value="UniProtKB-SubCell"/>
</dbReference>
<keyword evidence="6" id="KW-0004">4Fe-4S</keyword>
<keyword evidence="8" id="KW-0808">Transferase</keyword>
<dbReference type="InterPro" id="IPR050482">
    <property type="entry name" value="Sensor_HK_TwoCompSys"/>
</dbReference>
<evidence type="ECO:0000256" key="11">
    <source>
        <dbReference type="ARBA" id="ARBA00023004"/>
    </source>
</evidence>
<keyword evidence="13" id="KW-0411">Iron-sulfur</keyword>
<evidence type="ECO:0000256" key="7">
    <source>
        <dbReference type="ARBA" id="ARBA00022490"/>
    </source>
</evidence>
<name>A0A1T4MM61_9BACT</name>
<dbReference type="RefSeq" id="WP_078830910.1">
    <property type="nucleotide sequence ID" value="NZ_FUWH01000003.1"/>
</dbReference>
<feature type="transmembrane region" description="Helical" evidence="16">
    <location>
        <begin position="6"/>
        <end position="33"/>
    </location>
</feature>
<dbReference type="Gene3D" id="3.30.565.10">
    <property type="entry name" value="Histidine kinase-like ATPase, C-terminal domain"/>
    <property type="match status" value="1"/>
</dbReference>
<evidence type="ECO:0000256" key="1">
    <source>
        <dbReference type="ARBA" id="ARBA00000085"/>
    </source>
</evidence>
<keyword evidence="16" id="KW-0812">Transmembrane</keyword>
<dbReference type="GO" id="GO:0051539">
    <property type="term" value="F:4 iron, 4 sulfur cluster binding"/>
    <property type="evidence" value="ECO:0007669"/>
    <property type="project" value="UniProtKB-KW"/>
</dbReference>
<comment type="catalytic activity">
    <reaction evidence="1">
        <text>ATP + protein L-histidine = ADP + protein N-phospho-L-histidine.</text>
        <dbReference type="EC" id="2.7.13.3"/>
    </reaction>
</comment>
<comment type="subcellular location">
    <subcellularLocation>
        <location evidence="3">Cytoplasm</location>
    </subcellularLocation>
</comment>
<dbReference type="SMART" id="SM00387">
    <property type="entry name" value="HATPase_c"/>
    <property type="match status" value="1"/>
</dbReference>
<keyword evidence="16" id="KW-0472">Membrane</keyword>
<evidence type="ECO:0000259" key="17">
    <source>
        <dbReference type="PROSITE" id="PS50109"/>
    </source>
</evidence>
<comment type="cofactor">
    <cofactor evidence="2">
        <name>[4Fe-4S] cluster</name>
        <dbReference type="ChEBI" id="CHEBI:49883"/>
    </cofactor>
</comment>
<evidence type="ECO:0000256" key="9">
    <source>
        <dbReference type="ARBA" id="ARBA00022723"/>
    </source>
</evidence>
<dbReference type="EMBL" id="FUWH01000003">
    <property type="protein sequence ID" value="SJZ67875.1"/>
    <property type="molecule type" value="Genomic_DNA"/>
</dbReference>
<gene>
    <name evidence="18" type="ORF">SAMN04488132_103446</name>
</gene>
<evidence type="ECO:0000256" key="5">
    <source>
        <dbReference type="ARBA" id="ARBA00017322"/>
    </source>
</evidence>
<keyword evidence="19" id="KW-1185">Reference proteome</keyword>
<dbReference type="AlphaFoldDB" id="A0A1T4MM61"/>
<organism evidence="18 19">
    <name type="scientific">Sediminibacterium ginsengisoli</name>
    <dbReference type="NCBI Taxonomy" id="413434"/>
    <lineage>
        <taxon>Bacteria</taxon>
        <taxon>Pseudomonadati</taxon>
        <taxon>Bacteroidota</taxon>
        <taxon>Chitinophagia</taxon>
        <taxon>Chitinophagales</taxon>
        <taxon>Chitinophagaceae</taxon>
        <taxon>Sediminibacterium</taxon>
    </lineage>
</organism>
<dbReference type="CDD" id="cd16917">
    <property type="entry name" value="HATPase_UhpB-NarQ-NarX-like"/>
    <property type="match status" value="1"/>
</dbReference>
<keyword evidence="10 18" id="KW-0418">Kinase</keyword>
<dbReference type="InterPro" id="IPR005467">
    <property type="entry name" value="His_kinase_dom"/>
</dbReference>
<keyword evidence="16" id="KW-1133">Transmembrane helix</keyword>
<protein>
    <recommendedName>
        <fullName evidence="5">Oxygen sensor histidine kinase NreB</fullName>
        <ecNumber evidence="4">2.7.13.3</ecNumber>
    </recommendedName>
    <alternativeName>
        <fullName evidence="15">Nitrogen regulation protein B</fullName>
    </alternativeName>
</protein>
<dbReference type="Proteomes" id="UP000190888">
    <property type="component" value="Unassembled WGS sequence"/>
</dbReference>
<dbReference type="InterPro" id="IPR011712">
    <property type="entry name" value="Sig_transdc_His_kin_sub3_dim/P"/>
</dbReference>
<keyword evidence="11" id="KW-0408">Iron</keyword>
<dbReference type="Pfam" id="PF02518">
    <property type="entry name" value="HATPase_c"/>
    <property type="match status" value="1"/>
</dbReference>
<evidence type="ECO:0000256" key="8">
    <source>
        <dbReference type="ARBA" id="ARBA00022679"/>
    </source>
</evidence>
<dbReference type="EC" id="2.7.13.3" evidence="4"/>
<evidence type="ECO:0000256" key="6">
    <source>
        <dbReference type="ARBA" id="ARBA00022485"/>
    </source>
</evidence>
<dbReference type="GO" id="GO:0000155">
    <property type="term" value="F:phosphorelay sensor kinase activity"/>
    <property type="evidence" value="ECO:0007669"/>
    <property type="project" value="InterPro"/>
</dbReference>
<dbReference type="PROSITE" id="PS50109">
    <property type="entry name" value="HIS_KIN"/>
    <property type="match status" value="1"/>
</dbReference>
<evidence type="ECO:0000256" key="10">
    <source>
        <dbReference type="ARBA" id="ARBA00022777"/>
    </source>
</evidence>
<dbReference type="Pfam" id="PF07730">
    <property type="entry name" value="HisKA_3"/>
    <property type="match status" value="1"/>
</dbReference>
<keyword evidence="9" id="KW-0479">Metal-binding</keyword>
<feature type="domain" description="Histidine kinase" evidence="17">
    <location>
        <begin position="161"/>
        <end position="250"/>
    </location>
</feature>
<evidence type="ECO:0000256" key="13">
    <source>
        <dbReference type="ARBA" id="ARBA00023014"/>
    </source>
</evidence>
<dbReference type="GO" id="GO:0046983">
    <property type="term" value="F:protein dimerization activity"/>
    <property type="evidence" value="ECO:0007669"/>
    <property type="project" value="InterPro"/>
</dbReference>
<dbReference type="GO" id="GO:0016020">
    <property type="term" value="C:membrane"/>
    <property type="evidence" value="ECO:0007669"/>
    <property type="project" value="InterPro"/>
</dbReference>
<evidence type="ECO:0000256" key="4">
    <source>
        <dbReference type="ARBA" id="ARBA00012438"/>
    </source>
</evidence>
<reference evidence="18 19" key="1">
    <citation type="submission" date="2017-02" db="EMBL/GenBank/DDBJ databases">
        <authorList>
            <person name="Peterson S.W."/>
        </authorList>
    </citation>
    <scope>NUCLEOTIDE SEQUENCE [LARGE SCALE GENOMIC DNA]</scope>
    <source>
        <strain evidence="18 19">DSM 22335</strain>
    </source>
</reference>
<comment type="function">
    <text evidence="14">Member of the two-component regulatory system NreB/NreC involved in the control of dissimilatory nitrate/nitrite reduction in response to oxygen. NreB functions as a direct oxygen sensor histidine kinase which is autophosphorylated, in the absence of oxygen, probably at the conserved histidine residue, and transfers its phosphate group probably to a conserved aspartate residue of NreC. NreB/NreC activates the expression of the nitrate (narGHJI) and nitrite (nir) reductase operons, as well as the putative nitrate transporter gene narT.</text>
</comment>
<keyword evidence="12" id="KW-0902">Two-component regulatory system</keyword>
<evidence type="ECO:0000256" key="3">
    <source>
        <dbReference type="ARBA" id="ARBA00004496"/>
    </source>
</evidence>
<sequence length="250" mass="28821">MHSDETKIYIALLVAIALIAVFLLFFIITIVSYQKKYQHLSRQLVLTEIRTLEQERRHIAAELHDDFGQILSVIRLQLGTLRVAGDEDREVIRHATGLINDTLGRVRAMSETLMPQTFFRKGSVKGIEHYIREMNRTQLLQIGLFCTEEQFFSSQEKELHLFRIIQELINNTIKHAAATQMDITIYQEKNILHVFTEDNGKGFDQRKVMNAGLGSGLRNIHNRVELLNGHIFLQTEPGNGTRFEIQLPLL</sequence>